<comment type="caution">
    <text evidence="1">The sequence shown here is derived from an EMBL/GenBank/DDBJ whole genome shotgun (WGS) entry which is preliminary data.</text>
</comment>
<dbReference type="InterPro" id="IPR003718">
    <property type="entry name" value="OsmC/Ohr_fam"/>
</dbReference>
<dbReference type="EMBL" id="QJJQ01000028">
    <property type="protein sequence ID" value="PXW80416.1"/>
    <property type="molecule type" value="Genomic_DNA"/>
</dbReference>
<dbReference type="Gene3D" id="3.30.300.20">
    <property type="match status" value="1"/>
</dbReference>
<dbReference type="Pfam" id="PF02566">
    <property type="entry name" value="OsmC"/>
    <property type="match status" value="1"/>
</dbReference>
<evidence type="ECO:0000313" key="1">
    <source>
        <dbReference type="EMBL" id="PXW80416.1"/>
    </source>
</evidence>
<dbReference type="RefSeq" id="WP_372442948.1">
    <property type="nucleotide sequence ID" value="NZ_JADIJL010000022.1"/>
</dbReference>
<reference evidence="1 2" key="1">
    <citation type="submission" date="2018-05" db="EMBL/GenBank/DDBJ databases">
        <title>Genomic Encyclopedia of Type Strains, Phase IV (KMG-IV): sequencing the most valuable type-strain genomes for metagenomic binning, comparative biology and taxonomic classification.</title>
        <authorList>
            <person name="Goeker M."/>
        </authorList>
    </citation>
    <scope>NUCLEOTIDE SEQUENCE [LARGE SCALE GENOMIC DNA]</scope>
    <source>
        <strain evidence="1 2">DSM 28556</strain>
    </source>
</reference>
<proteinExistence type="predicted"/>
<dbReference type="SUPFAM" id="SSF82784">
    <property type="entry name" value="OsmC-like"/>
    <property type="match status" value="1"/>
</dbReference>
<dbReference type="PANTHER" id="PTHR34352">
    <property type="entry name" value="PROTEIN YHFA"/>
    <property type="match status" value="1"/>
</dbReference>
<accession>A0A2V3VF18</accession>
<dbReference type="AlphaFoldDB" id="A0A2V3VF18"/>
<name>A0A2V3VF18_9BACI</name>
<evidence type="ECO:0000313" key="2">
    <source>
        <dbReference type="Proteomes" id="UP000247978"/>
    </source>
</evidence>
<dbReference type="InterPro" id="IPR015946">
    <property type="entry name" value="KH_dom-like_a/b"/>
</dbReference>
<dbReference type="PANTHER" id="PTHR34352:SF1">
    <property type="entry name" value="PROTEIN YHFA"/>
    <property type="match status" value="1"/>
</dbReference>
<dbReference type="InterPro" id="IPR036102">
    <property type="entry name" value="OsmC/Ohrsf"/>
</dbReference>
<organism evidence="1 2">
    <name type="scientific">Pseudogracilibacillus auburnensis</name>
    <dbReference type="NCBI Taxonomy" id="1494959"/>
    <lineage>
        <taxon>Bacteria</taxon>
        <taxon>Bacillati</taxon>
        <taxon>Bacillota</taxon>
        <taxon>Bacilli</taxon>
        <taxon>Bacillales</taxon>
        <taxon>Bacillaceae</taxon>
        <taxon>Pseudogracilibacillus</taxon>
    </lineage>
</organism>
<protein>
    <submittedName>
        <fullName evidence="1">Putative OsmC-like protein</fullName>
    </submittedName>
</protein>
<gene>
    <name evidence="1" type="ORF">DFR56_12832</name>
</gene>
<dbReference type="Proteomes" id="UP000247978">
    <property type="component" value="Unassembled WGS sequence"/>
</dbReference>
<keyword evidence="2" id="KW-1185">Reference proteome</keyword>
<sequence length="134" mass="15303">MFFTMNENGFQTKLGFDELQISPQEDHGFRPYQLFVSSIVGCSGGVLRKILQKMRVQVDDIHISAQVQRNEEKANRIEKIHLTFMLYGENIPLGKVEKALKITRKNCSMIQSVADSINITEEVEIKDTDLPKSD</sequence>